<dbReference type="EMBL" id="LJZO01000013">
    <property type="protein sequence ID" value="ROV98640.1"/>
    <property type="molecule type" value="Genomic_DNA"/>
</dbReference>
<keyword evidence="3" id="KW-0805">Transcription regulation</keyword>
<proteinExistence type="predicted"/>
<dbReference type="GO" id="GO:0008270">
    <property type="term" value="F:zinc ion binding"/>
    <property type="evidence" value="ECO:0007669"/>
    <property type="project" value="InterPro"/>
</dbReference>
<dbReference type="Gene3D" id="4.10.240.10">
    <property type="entry name" value="Zn(2)-C6 fungal-type DNA-binding domain"/>
    <property type="match status" value="1"/>
</dbReference>
<evidence type="ECO:0000313" key="9">
    <source>
        <dbReference type="EMBL" id="ROV98640.1"/>
    </source>
</evidence>
<feature type="domain" description="Zn(2)-C6 fungal-type" evidence="8">
    <location>
        <begin position="19"/>
        <end position="51"/>
    </location>
</feature>
<accession>A0A423W5L9</accession>
<keyword evidence="2" id="KW-0862">Zinc</keyword>
<dbReference type="PANTHER" id="PTHR31944">
    <property type="entry name" value="HEME-RESPONSIVE ZINC FINGER TRANSCRIPTION FACTOR HAP1"/>
    <property type="match status" value="1"/>
</dbReference>
<keyword evidence="1" id="KW-0479">Metal-binding</keyword>
<comment type="caution">
    <text evidence="9">The sequence shown here is derived from an EMBL/GenBank/DDBJ whole genome shotgun (WGS) entry which is preliminary data.</text>
</comment>
<dbReference type="GO" id="GO:0005634">
    <property type="term" value="C:nucleus"/>
    <property type="evidence" value="ECO:0007669"/>
    <property type="project" value="TreeGrafter"/>
</dbReference>
<dbReference type="SUPFAM" id="SSF57701">
    <property type="entry name" value="Zn2/Cys6 DNA-binding domain"/>
    <property type="match status" value="1"/>
</dbReference>
<evidence type="ECO:0000256" key="6">
    <source>
        <dbReference type="ARBA" id="ARBA00023242"/>
    </source>
</evidence>
<dbReference type="InterPro" id="IPR051430">
    <property type="entry name" value="Fungal_TF_Env_Response"/>
</dbReference>
<sequence>MSAPRYNEPARKRQRKTRSCEQCRNLKIKCDQELPACGACRRSREPLSCNYRDSDRLKDAAMAEMYPGGSNEGTVSTSSYTSIARHGHPEPPQGLPAYDETVRKLQERVHRLERFQVFNVQMALVLAIGVIFNCPKEANRDYDSLRRQAQQWIYAAQWWLAGPTEKTTQNLPALQSFCLLILARQVNGLGTSPSLSPASLLSMAMQMGLHRNSEMFPSLSHLQVECRARLWATVVELYLPSLLHNSMPTLVDLNTVDARAPSNINDSELTDGPITKAPPAPGDRTTDMSIQLLLLKTQNLRLRAIQVLGDVRLQTSYEAVVDLANQLRSACTEVAAFFQYRASHLDPETAFHWKYMDMYLRRHILLLHRPFMLQARKDPRFYLSRRMCLESSMIMASYADGLNLPFAEPDDFSRLMVHGSGHFRGGLSLDVIVTLAFELITQLQEDGPGRARGQPSYDPARELARAAREPIICRLEHIRGQLFQAIALGNPSLKRSGIISVLLAHIKALEAGENAKAALYDAIKECMEKCLGLLRGYLDAHTSRVQEPVDKMPGLLDGSEFDFEKLDLDALMDPMNLFNSPGSGGPFGGFGF</sequence>
<organism evidence="9 10">
    <name type="scientific">Cytospora chrysosperma</name>
    <name type="common">Cytospora canker fungus</name>
    <name type="synonym">Sphaeria chrysosperma</name>
    <dbReference type="NCBI Taxonomy" id="252740"/>
    <lineage>
        <taxon>Eukaryota</taxon>
        <taxon>Fungi</taxon>
        <taxon>Dikarya</taxon>
        <taxon>Ascomycota</taxon>
        <taxon>Pezizomycotina</taxon>
        <taxon>Sordariomycetes</taxon>
        <taxon>Sordariomycetidae</taxon>
        <taxon>Diaporthales</taxon>
        <taxon>Cytosporaceae</taxon>
        <taxon>Cytospora</taxon>
    </lineage>
</organism>
<keyword evidence="6" id="KW-0539">Nucleus</keyword>
<protein>
    <recommendedName>
        <fullName evidence="8">Zn(2)-C6 fungal-type domain-containing protein</fullName>
    </recommendedName>
</protein>
<evidence type="ECO:0000259" key="8">
    <source>
        <dbReference type="PROSITE" id="PS50048"/>
    </source>
</evidence>
<dbReference type="CDD" id="cd12148">
    <property type="entry name" value="fungal_TF_MHR"/>
    <property type="match status" value="1"/>
</dbReference>
<keyword evidence="10" id="KW-1185">Reference proteome</keyword>
<dbReference type="Pfam" id="PF00172">
    <property type="entry name" value="Zn_clus"/>
    <property type="match status" value="1"/>
</dbReference>
<dbReference type="InterPro" id="IPR036864">
    <property type="entry name" value="Zn2-C6_fun-type_DNA-bd_sf"/>
</dbReference>
<dbReference type="InterPro" id="IPR001138">
    <property type="entry name" value="Zn2Cys6_DnaBD"/>
</dbReference>
<dbReference type="SMART" id="SM00066">
    <property type="entry name" value="GAL4"/>
    <property type="match status" value="1"/>
</dbReference>
<gene>
    <name evidence="9" type="ORF">VSDG_04347</name>
</gene>
<evidence type="ECO:0000256" key="7">
    <source>
        <dbReference type="SAM" id="MobiDB-lite"/>
    </source>
</evidence>
<dbReference type="PROSITE" id="PS50048">
    <property type="entry name" value="ZN2_CY6_FUNGAL_2"/>
    <property type="match status" value="1"/>
</dbReference>
<evidence type="ECO:0000256" key="4">
    <source>
        <dbReference type="ARBA" id="ARBA00023125"/>
    </source>
</evidence>
<dbReference type="AlphaFoldDB" id="A0A423W5L9"/>
<dbReference type="OrthoDB" id="4337792at2759"/>
<evidence type="ECO:0000256" key="3">
    <source>
        <dbReference type="ARBA" id="ARBA00023015"/>
    </source>
</evidence>
<keyword evidence="4" id="KW-0238">DNA-binding</keyword>
<evidence type="ECO:0000313" key="10">
    <source>
        <dbReference type="Proteomes" id="UP000284375"/>
    </source>
</evidence>
<dbReference type="GO" id="GO:0001228">
    <property type="term" value="F:DNA-binding transcription activator activity, RNA polymerase II-specific"/>
    <property type="evidence" value="ECO:0007669"/>
    <property type="project" value="TreeGrafter"/>
</dbReference>
<evidence type="ECO:0000256" key="2">
    <source>
        <dbReference type="ARBA" id="ARBA00022833"/>
    </source>
</evidence>
<name>A0A423W5L9_CYTCH</name>
<dbReference type="CDD" id="cd00067">
    <property type="entry name" value="GAL4"/>
    <property type="match status" value="1"/>
</dbReference>
<feature type="region of interest" description="Disordered" evidence="7">
    <location>
        <begin position="262"/>
        <end position="282"/>
    </location>
</feature>
<keyword evidence="5" id="KW-0804">Transcription</keyword>
<dbReference type="Proteomes" id="UP000284375">
    <property type="component" value="Unassembled WGS sequence"/>
</dbReference>
<dbReference type="GO" id="GO:0000978">
    <property type="term" value="F:RNA polymerase II cis-regulatory region sequence-specific DNA binding"/>
    <property type="evidence" value="ECO:0007669"/>
    <property type="project" value="TreeGrafter"/>
</dbReference>
<evidence type="ECO:0000256" key="1">
    <source>
        <dbReference type="ARBA" id="ARBA00022723"/>
    </source>
</evidence>
<dbReference type="PANTHER" id="PTHR31944:SF129">
    <property type="entry name" value="ASPYRIDONES CLUSTER REGULATOR APDR-RELATED"/>
    <property type="match status" value="1"/>
</dbReference>
<dbReference type="PROSITE" id="PS00463">
    <property type="entry name" value="ZN2_CY6_FUNGAL_1"/>
    <property type="match status" value="1"/>
</dbReference>
<reference evidence="9 10" key="1">
    <citation type="submission" date="2015-09" db="EMBL/GenBank/DDBJ databases">
        <title>Host preference determinants of Valsa canker pathogens revealed by comparative genomics.</title>
        <authorList>
            <person name="Yin Z."/>
            <person name="Huang L."/>
        </authorList>
    </citation>
    <scope>NUCLEOTIDE SEQUENCE [LARGE SCALE GENOMIC DNA]</scope>
    <source>
        <strain evidence="9 10">YSFL</strain>
    </source>
</reference>
<evidence type="ECO:0000256" key="5">
    <source>
        <dbReference type="ARBA" id="ARBA00023163"/>
    </source>
</evidence>